<name>A0A3S5A5X0_9PLAT</name>
<evidence type="ECO:0000313" key="2">
    <source>
        <dbReference type="Proteomes" id="UP000784294"/>
    </source>
</evidence>
<evidence type="ECO:0000313" key="1">
    <source>
        <dbReference type="EMBL" id="VEL28522.1"/>
    </source>
</evidence>
<keyword evidence="2" id="KW-1185">Reference proteome</keyword>
<dbReference type="AlphaFoldDB" id="A0A3S5A5X0"/>
<reference evidence="1" key="1">
    <citation type="submission" date="2018-11" db="EMBL/GenBank/DDBJ databases">
        <authorList>
            <consortium name="Pathogen Informatics"/>
        </authorList>
    </citation>
    <scope>NUCLEOTIDE SEQUENCE</scope>
</reference>
<organism evidence="1 2">
    <name type="scientific">Protopolystoma xenopodis</name>
    <dbReference type="NCBI Taxonomy" id="117903"/>
    <lineage>
        <taxon>Eukaryota</taxon>
        <taxon>Metazoa</taxon>
        <taxon>Spiralia</taxon>
        <taxon>Lophotrochozoa</taxon>
        <taxon>Platyhelminthes</taxon>
        <taxon>Monogenea</taxon>
        <taxon>Polyopisthocotylea</taxon>
        <taxon>Polystomatidea</taxon>
        <taxon>Polystomatidae</taxon>
        <taxon>Protopolystoma</taxon>
    </lineage>
</organism>
<sequence>MTLTLNASCATLTVPMVITLAIPKNVTCSHYCHTQLVPNYALIGSVPPKNAIPRLVRTRTKSSMMMILVKLKLNQRLI</sequence>
<dbReference type="EMBL" id="CAAALY010095648">
    <property type="protein sequence ID" value="VEL28522.1"/>
    <property type="molecule type" value="Genomic_DNA"/>
</dbReference>
<protein>
    <submittedName>
        <fullName evidence="1">Uncharacterized protein</fullName>
    </submittedName>
</protein>
<dbReference type="Proteomes" id="UP000784294">
    <property type="component" value="Unassembled WGS sequence"/>
</dbReference>
<proteinExistence type="predicted"/>
<comment type="caution">
    <text evidence="1">The sequence shown here is derived from an EMBL/GenBank/DDBJ whole genome shotgun (WGS) entry which is preliminary data.</text>
</comment>
<gene>
    <name evidence="1" type="ORF">PXEA_LOCUS21962</name>
</gene>
<accession>A0A3S5A5X0</accession>